<dbReference type="Proteomes" id="UP001107558">
    <property type="component" value="Chromosome 1"/>
</dbReference>
<dbReference type="PRINTS" id="PR00385">
    <property type="entry name" value="P450"/>
</dbReference>
<evidence type="ECO:0000256" key="10">
    <source>
        <dbReference type="ARBA" id="ARBA00023002"/>
    </source>
</evidence>
<keyword evidence="16" id="KW-0812">Transmembrane</keyword>
<keyword evidence="6 14" id="KW-0349">Heme</keyword>
<evidence type="ECO:0000256" key="13">
    <source>
        <dbReference type="ARBA" id="ARBA00023136"/>
    </source>
</evidence>
<dbReference type="PROSITE" id="PS00086">
    <property type="entry name" value="CYTOCHROME_P450"/>
    <property type="match status" value="1"/>
</dbReference>
<dbReference type="Pfam" id="PF00067">
    <property type="entry name" value="p450"/>
    <property type="match status" value="1"/>
</dbReference>
<keyword evidence="7 14" id="KW-0479">Metal-binding</keyword>
<evidence type="ECO:0000256" key="15">
    <source>
        <dbReference type="RuleBase" id="RU000461"/>
    </source>
</evidence>
<evidence type="ECO:0000256" key="12">
    <source>
        <dbReference type="ARBA" id="ARBA00023033"/>
    </source>
</evidence>
<evidence type="ECO:0000256" key="2">
    <source>
        <dbReference type="ARBA" id="ARBA00003690"/>
    </source>
</evidence>
<protein>
    <recommendedName>
        <fullName evidence="19">Cytochrome P450</fullName>
    </recommendedName>
</protein>
<feature type="binding site" description="axial binding residue" evidence="14">
    <location>
        <position position="438"/>
    </location>
    <ligand>
        <name>heme</name>
        <dbReference type="ChEBI" id="CHEBI:30413"/>
    </ligand>
    <ligandPart>
        <name>Fe</name>
        <dbReference type="ChEBI" id="CHEBI:18248"/>
    </ligandPart>
</feature>
<dbReference type="PRINTS" id="PR00463">
    <property type="entry name" value="EP450I"/>
</dbReference>
<comment type="function">
    <text evidence="2">May be involved in the metabolism of insect hormones and in the breakdown of synthetic insecticides.</text>
</comment>
<comment type="cofactor">
    <cofactor evidence="1 14">
        <name>heme</name>
        <dbReference type="ChEBI" id="CHEBI:30413"/>
    </cofactor>
</comment>
<accession>A0A9J6CH37</accession>
<keyword evidence="11 14" id="KW-0408">Iron</keyword>
<dbReference type="GO" id="GO:0005789">
    <property type="term" value="C:endoplasmic reticulum membrane"/>
    <property type="evidence" value="ECO:0007669"/>
    <property type="project" value="UniProtKB-SubCell"/>
</dbReference>
<evidence type="ECO:0000256" key="7">
    <source>
        <dbReference type="ARBA" id="ARBA00022723"/>
    </source>
</evidence>
<dbReference type="GO" id="GO:0016705">
    <property type="term" value="F:oxidoreductase activity, acting on paired donors, with incorporation or reduction of molecular oxygen"/>
    <property type="evidence" value="ECO:0007669"/>
    <property type="project" value="InterPro"/>
</dbReference>
<evidence type="ECO:0000256" key="14">
    <source>
        <dbReference type="PIRSR" id="PIRSR602401-1"/>
    </source>
</evidence>
<dbReference type="InterPro" id="IPR050476">
    <property type="entry name" value="Insect_CytP450_Detox"/>
</dbReference>
<comment type="caution">
    <text evidence="17">The sequence shown here is derived from an EMBL/GenBank/DDBJ whole genome shotgun (WGS) entry which is preliminary data.</text>
</comment>
<evidence type="ECO:0000256" key="1">
    <source>
        <dbReference type="ARBA" id="ARBA00001971"/>
    </source>
</evidence>
<dbReference type="FunFam" id="1.10.630.10:FF:000042">
    <property type="entry name" value="Cytochrome P450"/>
    <property type="match status" value="1"/>
</dbReference>
<dbReference type="InterPro" id="IPR002401">
    <property type="entry name" value="Cyt_P450_E_grp-I"/>
</dbReference>
<evidence type="ECO:0000313" key="18">
    <source>
        <dbReference type="Proteomes" id="UP001107558"/>
    </source>
</evidence>
<evidence type="ECO:0000256" key="9">
    <source>
        <dbReference type="ARBA" id="ARBA00022848"/>
    </source>
</evidence>
<keyword evidence="8" id="KW-0256">Endoplasmic reticulum</keyword>
<evidence type="ECO:0000256" key="3">
    <source>
        <dbReference type="ARBA" id="ARBA00004174"/>
    </source>
</evidence>
<dbReference type="SUPFAM" id="SSF48264">
    <property type="entry name" value="Cytochrome P450"/>
    <property type="match status" value="1"/>
</dbReference>
<dbReference type="OrthoDB" id="2789670at2759"/>
<dbReference type="PANTHER" id="PTHR24292:SF84">
    <property type="entry name" value="CYTOCHROME P450 28A5-RELATED"/>
    <property type="match status" value="1"/>
</dbReference>
<gene>
    <name evidence="17" type="ORF">PVAND_010704</name>
</gene>
<proteinExistence type="inferred from homology"/>
<name>A0A9J6CH37_POLVA</name>
<dbReference type="GO" id="GO:0005506">
    <property type="term" value="F:iron ion binding"/>
    <property type="evidence" value="ECO:0007669"/>
    <property type="project" value="InterPro"/>
</dbReference>
<evidence type="ECO:0000313" key="17">
    <source>
        <dbReference type="EMBL" id="KAG5681253.1"/>
    </source>
</evidence>
<dbReference type="AlphaFoldDB" id="A0A9J6CH37"/>
<dbReference type="GO" id="GO:0004497">
    <property type="term" value="F:monooxygenase activity"/>
    <property type="evidence" value="ECO:0007669"/>
    <property type="project" value="UniProtKB-KW"/>
</dbReference>
<keyword evidence="12 15" id="KW-0503">Monooxygenase</keyword>
<dbReference type="PANTHER" id="PTHR24292">
    <property type="entry name" value="CYTOCHROME P450"/>
    <property type="match status" value="1"/>
</dbReference>
<dbReference type="Gene3D" id="1.10.630.10">
    <property type="entry name" value="Cytochrome P450"/>
    <property type="match status" value="1"/>
</dbReference>
<evidence type="ECO:0000256" key="6">
    <source>
        <dbReference type="ARBA" id="ARBA00022617"/>
    </source>
</evidence>
<evidence type="ECO:0000256" key="11">
    <source>
        <dbReference type="ARBA" id="ARBA00023004"/>
    </source>
</evidence>
<evidence type="ECO:0000256" key="16">
    <source>
        <dbReference type="SAM" id="Phobius"/>
    </source>
</evidence>
<keyword evidence="16" id="KW-1133">Transmembrane helix</keyword>
<comment type="similarity">
    <text evidence="5 15">Belongs to the cytochrome P450 family.</text>
</comment>
<dbReference type="InterPro" id="IPR036396">
    <property type="entry name" value="Cyt_P450_sf"/>
</dbReference>
<keyword evidence="10 15" id="KW-0560">Oxidoreductase</keyword>
<dbReference type="InterPro" id="IPR001128">
    <property type="entry name" value="Cyt_P450"/>
</dbReference>
<sequence>MIFILIILALIVSVYIYLTWNFDYWQKRNVPAPKATPFFGNTPNNFLRKQHVTYDIDKIYNEFKGKTPFVGFIQTREPQLMLLEPEVVKDVLIRKFNAFRNNPFTDMIDPKNDPLFAQNPFFLKDEEWKEKRAEITPAFTINRLKVLYPLIQDVLLRMVKYIQDKIDDTFDARELCAKYTVDVVSNCIFGIDAQSFVKEKPEIREMGRKLFAPSTLIFVKMFIVNSFPFLKKFVKVQFSTFEVQQFFVDLMKQTLKYREENKIQREDFLDHVIQLRKKKNLDETAMASHTISFFTDGFETSSIAIAHALYELAKNKRVQNKLREEVNKNCDGNGLVSFETLNEMSYLDQCFYEALRMHPPAMFTSRICDETVDLEFEGKKVTVDKGMNVFLPIIQMHYDPEIFLEPNKFHPERFDDGELKNYRDRCALIPFGNGGRQCLGMKFALMQSKAALAAIVHNFEISVNEKTQDNPLVLDPNEFLNIKIGGLWLNFTRLSV</sequence>
<evidence type="ECO:0000256" key="4">
    <source>
        <dbReference type="ARBA" id="ARBA00004406"/>
    </source>
</evidence>
<keyword evidence="13 16" id="KW-0472">Membrane</keyword>
<evidence type="ECO:0000256" key="8">
    <source>
        <dbReference type="ARBA" id="ARBA00022824"/>
    </source>
</evidence>
<organism evidence="17 18">
    <name type="scientific">Polypedilum vanderplanki</name>
    <name type="common">Sleeping chironomid midge</name>
    <dbReference type="NCBI Taxonomy" id="319348"/>
    <lineage>
        <taxon>Eukaryota</taxon>
        <taxon>Metazoa</taxon>
        <taxon>Ecdysozoa</taxon>
        <taxon>Arthropoda</taxon>
        <taxon>Hexapoda</taxon>
        <taxon>Insecta</taxon>
        <taxon>Pterygota</taxon>
        <taxon>Neoptera</taxon>
        <taxon>Endopterygota</taxon>
        <taxon>Diptera</taxon>
        <taxon>Nematocera</taxon>
        <taxon>Chironomoidea</taxon>
        <taxon>Chironomidae</taxon>
        <taxon>Chironominae</taxon>
        <taxon>Polypedilum</taxon>
        <taxon>Polypedilum</taxon>
    </lineage>
</organism>
<dbReference type="CDD" id="cd11056">
    <property type="entry name" value="CYP6-like"/>
    <property type="match status" value="1"/>
</dbReference>
<dbReference type="InterPro" id="IPR017972">
    <property type="entry name" value="Cyt_P450_CS"/>
</dbReference>
<dbReference type="GO" id="GO:0020037">
    <property type="term" value="F:heme binding"/>
    <property type="evidence" value="ECO:0007669"/>
    <property type="project" value="InterPro"/>
</dbReference>
<keyword evidence="18" id="KW-1185">Reference proteome</keyword>
<dbReference type="EMBL" id="JADBJN010000001">
    <property type="protein sequence ID" value="KAG5681253.1"/>
    <property type="molecule type" value="Genomic_DNA"/>
</dbReference>
<evidence type="ECO:0000256" key="5">
    <source>
        <dbReference type="ARBA" id="ARBA00010617"/>
    </source>
</evidence>
<reference evidence="17" key="1">
    <citation type="submission" date="2021-03" db="EMBL/GenBank/DDBJ databases">
        <title>Chromosome level genome of the anhydrobiotic midge Polypedilum vanderplanki.</title>
        <authorList>
            <person name="Yoshida Y."/>
            <person name="Kikawada T."/>
            <person name="Gusev O."/>
        </authorList>
    </citation>
    <scope>NUCLEOTIDE SEQUENCE</scope>
    <source>
        <strain evidence="17">NIAS01</strain>
        <tissue evidence="17">Whole body or cell culture</tissue>
    </source>
</reference>
<keyword evidence="9" id="KW-0492">Microsome</keyword>
<comment type="subcellular location">
    <subcellularLocation>
        <location evidence="4">Endoplasmic reticulum membrane</location>
        <topology evidence="4">Peripheral membrane protein</topology>
    </subcellularLocation>
    <subcellularLocation>
        <location evidence="3">Microsome membrane</location>
        <topology evidence="3">Peripheral membrane protein</topology>
    </subcellularLocation>
</comment>
<feature type="transmembrane region" description="Helical" evidence="16">
    <location>
        <begin position="6"/>
        <end position="25"/>
    </location>
</feature>
<evidence type="ECO:0008006" key="19">
    <source>
        <dbReference type="Google" id="ProtNLM"/>
    </source>
</evidence>